<organism evidence="1 2">
    <name type="scientific">Dermatophagoides pteronyssinus</name>
    <name type="common">European house dust mite</name>
    <dbReference type="NCBI Taxonomy" id="6956"/>
    <lineage>
        <taxon>Eukaryota</taxon>
        <taxon>Metazoa</taxon>
        <taxon>Ecdysozoa</taxon>
        <taxon>Arthropoda</taxon>
        <taxon>Chelicerata</taxon>
        <taxon>Arachnida</taxon>
        <taxon>Acari</taxon>
        <taxon>Acariformes</taxon>
        <taxon>Sarcoptiformes</taxon>
        <taxon>Astigmata</taxon>
        <taxon>Psoroptidia</taxon>
        <taxon>Analgoidea</taxon>
        <taxon>Pyroglyphidae</taxon>
        <taxon>Dermatophagoidinae</taxon>
        <taxon>Dermatophagoides</taxon>
    </lineage>
</organism>
<reference evidence="1 2" key="1">
    <citation type="journal article" date="2018" name="J. Allergy Clin. Immunol.">
        <title>High-quality assembly of Dermatophagoides pteronyssinus genome and transcriptome reveals a wide range of novel allergens.</title>
        <authorList>
            <person name="Liu X.Y."/>
            <person name="Yang K.Y."/>
            <person name="Wang M.Q."/>
            <person name="Kwok J.S."/>
            <person name="Zeng X."/>
            <person name="Yang Z."/>
            <person name="Xiao X.J."/>
            <person name="Lau C.P."/>
            <person name="Li Y."/>
            <person name="Huang Z.M."/>
            <person name="Ba J.G."/>
            <person name="Yim A.K."/>
            <person name="Ouyang C.Y."/>
            <person name="Ngai S.M."/>
            <person name="Chan T.F."/>
            <person name="Leung E.L."/>
            <person name="Liu L."/>
            <person name="Liu Z.G."/>
            <person name="Tsui S.K."/>
        </authorList>
    </citation>
    <scope>NUCLEOTIDE SEQUENCE [LARGE SCALE GENOMIC DNA]</scope>
    <source>
        <strain evidence="1">Derp</strain>
    </source>
</reference>
<reference evidence="1 2" key="2">
    <citation type="journal article" date="2022" name="Mol. Biol. Evol.">
        <title>Comparative Genomics Reveals Insights into the Divergent Evolution of Astigmatic Mites and Household Pest Adaptations.</title>
        <authorList>
            <person name="Xiong Q."/>
            <person name="Wan A.T."/>
            <person name="Liu X."/>
            <person name="Fung C.S."/>
            <person name="Xiao X."/>
            <person name="Malainual N."/>
            <person name="Hou J."/>
            <person name="Wang L."/>
            <person name="Wang M."/>
            <person name="Yang K.Y."/>
            <person name="Cui Y."/>
            <person name="Leung E.L."/>
            <person name="Nong W."/>
            <person name="Shin S.K."/>
            <person name="Au S.W."/>
            <person name="Jeong K.Y."/>
            <person name="Chew F.T."/>
            <person name="Hui J.H."/>
            <person name="Leung T.F."/>
            <person name="Tungtrongchitr A."/>
            <person name="Zhong N."/>
            <person name="Liu Z."/>
            <person name="Tsui S.K."/>
        </authorList>
    </citation>
    <scope>NUCLEOTIDE SEQUENCE [LARGE SCALE GENOMIC DNA]</scope>
    <source>
        <strain evidence="1">Derp</strain>
    </source>
</reference>
<dbReference type="Proteomes" id="UP000887458">
    <property type="component" value="Unassembled WGS sequence"/>
</dbReference>
<evidence type="ECO:0000313" key="2">
    <source>
        <dbReference type="Proteomes" id="UP000887458"/>
    </source>
</evidence>
<evidence type="ECO:0000313" key="1">
    <source>
        <dbReference type="EMBL" id="KAH9425023.1"/>
    </source>
</evidence>
<protein>
    <submittedName>
        <fullName evidence="1">Uncharacterized protein</fullName>
    </submittedName>
</protein>
<proteinExistence type="predicted"/>
<comment type="caution">
    <text evidence="1">The sequence shown here is derived from an EMBL/GenBank/DDBJ whole genome shotgun (WGS) entry which is preliminary data.</text>
</comment>
<keyword evidence="2" id="KW-1185">Reference proteome</keyword>
<sequence length="78" mass="9141">MPGVYITPPSNIHPKKSLFYSNYLIELILSVDEHYSTRFIFSPFLFGLKILQQSSFFSGNLDHHLKKNDLVISNRRLR</sequence>
<gene>
    <name evidence="1" type="ORF">DERP_009248</name>
</gene>
<accession>A0ABQ8JQZ3</accession>
<name>A0ABQ8JQZ3_DERPT</name>
<dbReference type="EMBL" id="NJHN03000024">
    <property type="protein sequence ID" value="KAH9425023.1"/>
    <property type="molecule type" value="Genomic_DNA"/>
</dbReference>